<organism evidence="6 7">
    <name type="scientific">Taibaiella chishuiensis</name>
    <dbReference type="NCBI Taxonomy" id="1434707"/>
    <lineage>
        <taxon>Bacteria</taxon>
        <taxon>Pseudomonadati</taxon>
        <taxon>Bacteroidota</taxon>
        <taxon>Chitinophagia</taxon>
        <taxon>Chitinophagales</taxon>
        <taxon>Chitinophagaceae</taxon>
        <taxon>Taibaiella</taxon>
    </lineage>
</organism>
<dbReference type="InterPro" id="IPR003759">
    <property type="entry name" value="Cbl-bd_cap"/>
</dbReference>
<dbReference type="SMART" id="SM00422">
    <property type="entry name" value="HTH_MERR"/>
    <property type="match status" value="1"/>
</dbReference>
<keyword evidence="2" id="KW-0238">DNA-binding</keyword>
<dbReference type="InterPro" id="IPR036724">
    <property type="entry name" value="Cobalamin-bd_sf"/>
</dbReference>
<accession>A0A2P8D8N1</accession>
<dbReference type="PANTHER" id="PTHR30204">
    <property type="entry name" value="REDOX-CYCLING DRUG-SENSING TRANSCRIPTIONAL ACTIVATOR SOXR"/>
    <property type="match status" value="1"/>
</dbReference>
<sequence>MRFRGPSRQRRPELNKGMETEHSSAYSISDLESLSGVKAHTIRIWEKRYKVFTPRRTDTNIRYYSNEDLKKLLNISLLIKTGHKISELSALPATALSEKVSSILLPETDSRNERLLMSLLEMDEILFNKVFENLVKKEGFEQAIIDTVFPFFQRVGLMWQCGTINPAQEHFFSNLVKSKIIYATEKMRYDPLPGVQTIVLFLPEGELHEIALLFYNYAFRKRGYRTIYLGQSVPFESLERIFSISSPDAIVTGVTTAALQEGFTGFCKMTCRQAGKALVYFTGPVPDISRKGLPRNARFTGDLIDTLNLTPPESRLAAH</sequence>
<dbReference type="GO" id="GO:0003677">
    <property type="term" value="F:DNA binding"/>
    <property type="evidence" value="ECO:0007669"/>
    <property type="project" value="UniProtKB-KW"/>
</dbReference>
<evidence type="ECO:0000313" key="6">
    <source>
        <dbReference type="EMBL" id="PSK93573.1"/>
    </source>
</evidence>
<evidence type="ECO:0000259" key="5">
    <source>
        <dbReference type="PROSITE" id="PS50937"/>
    </source>
</evidence>
<evidence type="ECO:0000256" key="3">
    <source>
        <dbReference type="ARBA" id="ARBA00023163"/>
    </source>
</evidence>
<dbReference type="InterPro" id="IPR000551">
    <property type="entry name" value="MerR-type_HTH_dom"/>
</dbReference>
<dbReference type="InterPro" id="IPR036594">
    <property type="entry name" value="Meth_synthase_dom"/>
</dbReference>
<evidence type="ECO:0000256" key="1">
    <source>
        <dbReference type="ARBA" id="ARBA00023015"/>
    </source>
</evidence>
<dbReference type="InterPro" id="IPR009061">
    <property type="entry name" value="DNA-bd_dom_put_sf"/>
</dbReference>
<keyword evidence="1" id="KW-0805">Transcription regulation</keyword>
<dbReference type="PANTHER" id="PTHR30204:SF67">
    <property type="entry name" value="HTH-TYPE TRANSCRIPTIONAL REGULATOR MLRA-RELATED"/>
    <property type="match status" value="1"/>
</dbReference>
<feature type="region of interest" description="Disordered" evidence="4">
    <location>
        <begin position="1"/>
        <end position="22"/>
    </location>
</feature>
<reference evidence="6 7" key="1">
    <citation type="submission" date="2018-03" db="EMBL/GenBank/DDBJ databases">
        <title>Genomic Encyclopedia of Type Strains, Phase III (KMG-III): the genomes of soil and plant-associated and newly described type strains.</title>
        <authorList>
            <person name="Whitman W."/>
        </authorList>
    </citation>
    <scope>NUCLEOTIDE SEQUENCE [LARGE SCALE GENOMIC DNA]</scope>
    <source>
        <strain evidence="6 7">CGMCC 1.12700</strain>
    </source>
</reference>
<dbReference type="SUPFAM" id="SSF46955">
    <property type="entry name" value="Putative DNA-binding domain"/>
    <property type="match status" value="1"/>
</dbReference>
<dbReference type="SUPFAM" id="SSF52242">
    <property type="entry name" value="Cobalamin (vitamin B12)-binding domain"/>
    <property type="match status" value="1"/>
</dbReference>
<evidence type="ECO:0000256" key="4">
    <source>
        <dbReference type="SAM" id="MobiDB-lite"/>
    </source>
</evidence>
<dbReference type="EMBL" id="PYGD01000002">
    <property type="protein sequence ID" value="PSK93573.1"/>
    <property type="molecule type" value="Genomic_DNA"/>
</dbReference>
<protein>
    <submittedName>
        <fullName evidence="6">B12 binding protein</fullName>
    </submittedName>
</protein>
<proteinExistence type="predicted"/>
<dbReference type="Gene3D" id="1.10.1240.10">
    <property type="entry name" value="Methionine synthase domain"/>
    <property type="match status" value="1"/>
</dbReference>
<evidence type="ECO:0000313" key="7">
    <source>
        <dbReference type="Proteomes" id="UP000240572"/>
    </source>
</evidence>
<dbReference type="Pfam" id="PF13411">
    <property type="entry name" value="MerR_1"/>
    <property type="match status" value="1"/>
</dbReference>
<dbReference type="Gene3D" id="1.10.1660.10">
    <property type="match status" value="1"/>
</dbReference>
<comment type="caution">
    <text evidence="6">The sequence shown here is derived from an EMBL/GenBank/DDBJ whole genome shotgun (WGS) entry which is preliminary data.</text>
</comment>
<evidence type="ECO:0000256" key="2">
    <source>
        <dbReference type="ARBA" id="ARBA00023125"/>
    </source>
</evidence>
<dbReference type="AlphaFoldDB" id="A0A2P8D8N1"/>
<dbReference type="Pfam" id="PF02607">
    <property type="entry name" value="B12-binding_2"/>
    <property type="match status" value="1"/>
</dbReference>
<dbReference type="Gene3D" id="3.40.50.280">
    <property type="entry name" value="Cobalamin-binding domain"/>
    <property type="match status" value="1"/>
</dbReference>
<dbReference type="GO" id="GO:0003700">
    <property type="term" value="F:DNA-binding transcription factor activity"/>
    <property type="evidence" value="ECO:0007669"/>
    <property type="project" value="InterPro"/>
</dbReference>
<dbReference type="CDD" id="cd01104">
    <property type="entry name" value="HTH_MlrA-CarA"/>
    <property type="match status" value="1"/>
</dbReference>
<gene>
    <name evidence="6" type="ORF">B0I18_102543</name>
</gene>
<feature type="domain" description="HTH merR-type" evidence="5">
    <location>
        <begin position="25"/>
        <end position="94"/>
    </location>
</feature>
<feature type="compositionally biased region" description="Basic and acidic residues" evidence="4">
    <location>
        <begin position="10"/>
        <end position="22"/>
    </location>
</feature>
<dbReference type="GO" id="GO:0046872">
    <property type="term" value="F:metal ion binding"/>
    <property type="evidence" value="ECO:0007669"/>
    <property type="project" value="InterPro"/>
</dbReference>
<dbReference type="InterPro" id="IPR047057">
    <property type="entry name" value="MerR_fam"/>
</dbReference>
<keyword evidence="7" id="KW-1185">Reference proteome</keyword>
<keyword evidence="3" id="KW-0804">Transcription</keyword>
<dbReference type="PROSITE" id="PS50937">
    <property type="entry name" value="HTH_MERR_2"/>
    <property type="match status" value="1"/>
</dbReference>
<dbReference type="Proteomes" id="UP000240572">
    <property type="component" value="Unassembled WGS sequence"/>
</dbReference>
<name>A0A2P8D8N1_9BACT</name>
<dbReference type="GO" id="GO:0031419">
    <property type="term" value="F:cobalamin binding"/>
    <property type="evidence" value="ECO:0007669"/>
    <property type="project" value="InterPro"/>
</dbReference>